<dbReference type="Proteomes" id="UP001629230">
    <property type="component" value="Unassembled WGS sequence"/>
</dbReference>
<keyword evidence="2 7" id="KW-0436">Ligase</keyword>
<dbReference type="PROSITE" id="PS00455">
    <property type="entry name" value="AMP_BINDING"/>
    <property type="match status" value="1"/>
</dbReference>
<dbReference type="CDD" id="cd12119">
    <property type="entry name" value="ttLC_FACS_AlkK_like"/>
    <property type="match status" value="1"/>
</dbReference>
<evidence type="ECO:0000259" key="6">
    <source>
        <dbReference type="Pfam" id="PF13193"/>
    </source>
</evidence>
<dbReference type="NCBIfam" id="NF004837">
    <property type="entry name" value="PRK06187.1"/>
    <property type="match status" value="1"/>
</dbReference>
<comment type="similarity">
    <text evidence="1">Belongs to the ATP-dependent AMP-binding enzyme family.</text>
</comment>
<accession>A0ABW9AND9</accession>
<gene>
    <name evidence="7" type="ORF">PQR57_11595</name>
</gene>
<evidence type="ECO:0000256" key="1">
    <source>
        <dbReference type="ARBA" id="ARBA00006432"/>
    </source>
</evidence>
<feature type="domain" description="AMP-binding enzyme C-terminal" evidence="6">
    <location>
        <begin position="451"/>
        <end position="525"/>
    </location>
</feature>
<evidence type="ECO:0000313" key="8">
    <source>
        <dbReference type="Proteomes" id="UP001629230"/>
    </source>
</evidence>
<evidence type="ECO:0000313" key="7">
    <source>
        <dbReference type="EMBL" id="MFM0001664.1"/>
    </source>
</evidence>
<dbReference type="SUPFAM" id="SSF56801">
    <property type="entry name" value="Acetyl-CoA synthetase-like"/>
    <property type="match status" value="1"/>
</dbReference>
<dbReference type="RefSeq" id="WP_408177145.1">
    <property type="nucleotide sequence ID" value="NZ_JAQQEZ010000006.1"/>
</dbReference>
<reference evidence="7 8" key="1">
    <citation type="journal article" date="2024" name="Chem. Sci.">
        <title>Discovery of megapolipeptins by genome mining of a Burkholderiales bacteria collection.</title>
        <authorList>
            <person name="Paulo B.S."/>
            <person name="Recchia M.J.J."/>
            <person name="Lee S."/>
            <person name="Fergusson C.H."/>
            <person name="Romanowski S.B."/>
            <person name="Hernandez A."/>
            <person name="Krull N."/>
            <person name="Liu D.Y."/>
            <person name="Cavanagh H."/>
            <person name="Bos A."/>
            <person name="Gray C.A."/>
            <person name="Murphy B.T."/>
            <person name="Linington R.G."/>
            <person name="Eustaquio A.S."/>
        </authorList>
    </citation>
    <scope>NUCLEOTIDE SEQUENCE [LARGE SCALE GENOMIC DNA]</scope>
    <source>
        <strain evidence="7 8">RL17-350-BIC-A</strain>
    </source>
</reference>
<dbReference type="NCBIfam" id="NF005426">
    <property type="entry name" value="PRK07008.1"/>
    <property type="match status" value="1"/>
</dbReference>
<evidence type="ECO:0000256" key="3">
    <source>
        <dbReference type="ARBA" id="ARBA00022832"/>
    </source>
</evidence>
<dbReference type="Pfam" id="PF00501">
    <property type="entry name" value="AMP-binding"/>
    <property type="match status" value="1"/>
</dbReference>
<keyword evidence="4" id="KW-0443">Lipid metabolism</keyword>
<evidence type="ECO:0000256" key="2">
    <source>
        <dbReference type="ARBA" id="ARBA00022598"/>
    </source>
</evidence>
<dbReference type="InterPro" id="IPR000873">
    <property type="entry name" value="AMP-dep_synth/lig_dom"/>
</dbReference>
<dbReference type="Gene3D" id="3.30.300.30">
    <property type="match status" value="1"/>
</dbReference>
<dbReference type="PANTHER" id="PTHR43859">
    <property type="entry name" value="ACYL-ACTIVATING ENZYME"/>
    <property type="match status" value="1"/>
</dbReference>
<organism evidence="7 8">
    <name type="scientific">Paraburkholderia dipogonis</name>
    <dbReference type="NCBI Taxonomy" id="1211383"/>
    <lineage>
        <taxon>Bacteria</taxon>
        <taxon>Pseudomonadati</taxon>
        <taxon>Pseudomonadota</taxon>
        <taxon>Betaproteobacteria</taxon>
        <taxon>Burkholderiales</taxon>
        <taxon>Burkholderiaceae</taxon>
        <taxon>Paraburkholderia</taxon>
    </lineage>
</organism>
<evidence type="ECO:0000259" key="5">
    <source>
        <dbReference type="Pfam" id="PF00501"/>
    </source>
</evidence>
<sequence>MTTPLHGQMMDVPLAVSSLLAHASRYFGTTEIVSKRVEGDVHRYTYRDCERRAKQLAQALIALGVEAGDRIGTLAWNGYRHLETYYGTTGFGAVCHTINPRLFPEQIAYIVNHADDSYVLFDLTFAPLVDMLAPQCPNVRGWIAMTDEAHRPRMSTDASCYEALLTEMDGQFDWPLIDERSASNLCYTSGTTGNPKGALYSHRSTVLHALGASLPDAMGLSARDSVLPVVPMFHVNAWGIPHGAPLTGAKLVFPGKDLDGKSLYELMEAERVTCSAGVPTVWLGLLNYVREAGVRFSSLERTIIGGSACPPAMLRMFKDDYGVEAIHGWGMTEMSPLGTLARLNWEQMQRSPDKQRRLLEKQGHVIYGVDMKIVGDGGRELPWDGVAFGDLHVRGPWVIDRYFRHDTSPLVDGWFATGDVATIDRDGFMRITDRSKDLIKSGCEWISSIDIENVAVAHPAVAEAACIACAHPKWTERPLLVVVKRPDSDVTQDELRGFYEGKVAKWWIPDDVVFVDELPHTATGKLHKLKLREQFGDYILPSARKVQNCPLTDEVTAGSGSTPVPE</sequence>
<dbReference type="Gene3D" id="3.40.50.12780">
    <property type="entry name" value="N-terminal domain of ligase-like"/>
    <property type="match status" value="1"/>
</dbReference>
<dbReference type="GO" id="GO:0016874">
    <property type="term" value="F:ligase activity"/>
    <property type="evidence" value="ECO:0007669"/>
    <property type="project" value="UniProtKB-KW"/>
</dbReference>
<evidence type="ECO:0000256" key="4">
    <source>
        <dbReference type="ARBA" id="ARBA00023098"/>
    </source>
</evidence>
<keyword evidence="8" id="KW-1185">Reference proteome</keyword>
<proteinExistence type="inferred from homology"/>
<feature type="domain" description="AMP-dependent synthetase/ligase" evidence="5">
    <location>
        <begin position="24"/>
        <end position="403"/>
    </location>
</feature>
<dbReference type="InterPro" id="IPR042099">
    <property type="entry name" value="ANL_N_sf"/>
</dbReference>
<dbReference type="InterPro" id="IPR045851">
    <property type="entry name" value="AMP-bd_C_sf"/>
</dbReference>
<keyword evidence="3" id="KW-0276">Fatty acid metabolism</keyword>
<dbReference type="InterPro" id="IPR020845">
    <property type="entry name" value="AMP-binding_CS"/>
</dbReference>
<dbReference type="Pfam" id="PF13193">
    <property type="entry name" value="AMP-binding_C"/>
    <property type="match status" value="1"/>
</dbReference>
<protein>
    <submittedName>
        <fullName evidence="7">3-(Methylthio)propionyl-CoA ligase</fullName>
    </submittedName>
</protein>
<dbReference type="PANTHER" id="PTHR43859:SF4">
    <property type="entry name" value="BUTANOATE--COA LIGASE AAE1-RELATED"/>
    <property type="match status" value="1"/>
</dbReference>
<dbReference type="InterPro" id="IPR025110">
    <property type="entry name" value="AMP-bd_C"/>
</dbReference>
<name>A0ABW9AND9_9BURK</name>
<dbReference type="EMBL" id="JAQQEZ010000006">
    <property type="protein sequence ID" value="MFM0001664.1"/>
    <property type="molecule type" value="Genomic_DNA"/>
</dbReference>
<comment type="caution">
    <text evidence="7">The sequence shown here is derived from an EMBL/GenBank/DDBJ whole genome shotgun (WGS) entry which is preliminary data.</text>
</comment>